<dbReference type="KEGG" id="bse:Bsel_0371"/>
<proteinExistence type="inferred from homology"/>
<dbReference type="OrthoDB" id="9782842at2"/>
<dbReference type="RefSeq" id="WP_013171340.1">
    <property type="nucleotide sequence ID" value="NC_014219.1"/>
</dbReference>
<keyword evidence="3" id="KW-0472">Membrane</keyword>
<comment type="similarity">
    <text evidence="1">Belongs to the zinc-associated anti-sigma factor (ZAS) superfamily. Anti-sigma-W factor family.</text>
</comment>
<dbReference type="AlphaFoldDB" id="D6XWR9"/>
<dbReference type="Proteomes" id="UP000000271">
    <property type="component" value="Chromosome"/>
</dbReference>
<evidence type="ECO:0000313" key="6">
    <source>
        <dbReference type="Proteomes" id="UP000000271"/>
    </source>
</evidence>
<evidence type="ECO:0000313" key="5">
    <source>
        <dbReference type="EMBL" id="ADH97911.1"/>
    </source>
</evidence>
<evidence type="ECO:0000256" key="3">
    <source>
        <dbReference type="SAM" id="Phobius"/>
    </source>
</evidence>
<sequence length="218" mass="24388">MACSKEKTACIHKYLDEEMDLLEQRQFEEHVRSCEACDAHLSDLRRTVAIVQSASHFQAPAQLTDAVMASLPKQKPAAKWKNWVRQHPFVITAATFFLVFMISLSAGFGGDDQQIAVTGDGQFYIDDERRVVVVPEGEVIRGDLEIRNGDVEVLGEVSGNITVINGEHLFASAGHVSGEIQEVNRFYNWLWHELKDLFRQVIPGGQDGEHEENAAPLL</sequence>
<keyword evidence="3" id="KW-1133">Transmembrane helix</keyword>
<feature type="domain" description="Putative zinc-finger" evidence="4">
    <location>
        <begin position="11"/>
        <end position="37"/>
    </location>
</feature>
<feature type="transmembrane region" description="Helical" evidence="3">
    <location>
        <begin position="89"/>
        <end position="108"/>
    </location>
</feature>
<evidence type="ECO:0000256" key="1">
    <source>
        <dbReference type="ARBA" id="ARBA00024353"/>
    </source>
</evidence>
<keyword evidence="3 5" id="KW-0812">Transmembrane</keyword>
<dbReference type="InterPro" id="IPR041916">
    <property type="entry name" value="Anti_sigma_zinc_sf"/>
</dbReference>
<dbReference type="Gene3D" id="1.10.10.1320">
    <property type="entry name" value="Anti-sigma factor, zinc-finger domain"/>
    <property type="match status" value="1"/>
</dbReference>
<reference evidence="5" key="1">
    <citation type="submission" date="2009-10" db="EMBL/GenBank/DDBJ databases">
        <title>Complete sequence of Bacillus selenitireducens MLS10.</title>
        <authorList>
            <consortium name="US DOE Joint Genome Institute"/>
            <person name="Lucas S."/>
            <person name="Copeland A."/>
            <person name="Lapidus A."/>
            <person name="Glavina del Rio T."/>
            <person name="Dalin E."/>
            <person name="Tice H."/>
            <person name="Bruce D."/>
            <person name="Goodwin L."/>
            <person name="Pitluck S."/>
            <person name="Sims D."/>
            <person name="Brettin T."/>
            <person name="Detter J.C."/>
            <person name="Han C."/>
            <person name="Larimer F."/>
            <person name="Land M."/>
            <person name="Hauser L."/>
            <person name="Kyrpides N."/>
            <person name="Ovchinnikova G."/>
            <person name="Stolz J."/>
        </authorList>
    </citation>
    <scope>NUCLEOTIDE SEQUENCE [LARGE SCALE GENOMIC DNA]</scope>
    <source>
        <strain evidence="5">MLS10</strain>
    </source>
</reference>
<dbReference type="EMBL" id="CP001791">
    <property type="protein sequence ID" value="ADH97911.1"/>
    <property type="molecule type" value="Genomic_DNA"/>
</dbReference>
<gene>
    <name evidence="5" type="ordered locus">Bsel_0371</name>
</gene>
<organism evidence="5 6">
    <name type="scientific">Bacillus selenitireducens (strain ATCC 700615 / DSM 15326 / MLS10)</name>
    <dbReference type="NCBI Taxonomy" id="439292"/>
    <lineage>
        <taxon>Bacteria</taxon>
        <taxon>Bacillati</taxon>
        <taxon>Bacillota</taxon>
        <taxon>Bacilli</taxon>
        <taxon>Bacillales</taxon>
        <taxon>Bacillaceae</taxon>
        <taxon>Salisediminibacterium</taxon>
    </lineage>
</organism>
<name>D6XWR9_BACIE</name>
<dbReference type="STRING" id="439292.Bsel_0371"/>
<dbReference type="HOGENOM" id="CLU_1347302_0_0_9"/>
<dbReference type="InterPro" id="IPR027383">
    <property type="entry name" value="Znf_put"/>
</dbReference>
<evidence type="ECO:0000256" key="2">
    <source>
        <dbReference type="ARBA" id="ARBA00024438"/>
    </source>
</evidence>
<keyword evidence="6" id="KW-1185">Reference proteome</keyword>
<dbReference type="eggNOG" id="COG5662">
    <property type="taxonomic scope" value="Bacteria"/>
</dbReference>
<protein>
    <recommendedName>
        <fullName evidence="2">Anti-sigma-W factor RsiW</fullName>
    </recommendedName>
</protein>
<accession>D6XWR9</accession>
<evidence type="ECO:0000259" key="4">
    <source>
        <dbReference type="Pfam" id="PF13490"/>
    </source>
</evidence>
<dbReference type="Pfam" id="PF13490">
    <property type="entry name" value="zf-HC2"/>
    <property type="match status" value="1"/>
</dbReference>